<feature type="domain" description="HTH tetR-type" evidence="3">
    <location>
        <begin position="12"/>
        <end position="72"/>
    </location>
</feature>
<evidence type="ECO:0000256" key="2">
    <source>
        <dbReference type="PROSITE-ProRule" id="PRU00335"/>
    </source>
</evidence>
<protein>
    <submittedName>
        <fullName evidence="4">TetR family transcriptional regulator</fullName>
    </submittedName>
</protein>
<dbReference type="AlphaFoldDB" id="A0A845SPQ6"/>
<dbReference type="SUPFAM" id="SSF46689">
    <property type="entry name" value="Homeodomain-like"/>
    <property type="match status" value="1"/>
</dbReference>
<keyword evidence="5" id="KW-1185">Reference proteome</keyword>
<dbReference type="RefSeq" id="WP_162368778.1">
    <property type="nucleotide sequence ID" value="NZ_WUBS01000035.1"/>
</dbReference>
<evidence type="ECO:0000313" key="4">
    <source>
        <dbReference type="EMBL" id="NDL66079.1"/>
    </source>
</evidence>
<organism evidence="4 5">
    <name type="scientific">Acerihabitans arboris</name>
    <dbReference type="NCBI Taxonomy" id="2691583"/>
    <lineage>
        <taxon>Bacteria</taxon>
        <taxon>Pseudomonadati</taxon>
        <taxon>Pseudomonadota</taxon>
        <taxon>Gammaproteobacteria</taxon>
        <taxon>Enterobacterales</taxon>
        <taxon>Pectobacteriaceae</taxon>
        <taxon>Acerihabitans</taxon>
    </lineage>
</organism>
<proteinExistence type="predicted"/>
<sequence length="212" mass="24249">MNSKNARKSIAVKQRNIIIEAASICIQKQGLRGTTIADIAQLTKLGPGQIYRCFRNKIEIIEEIVQRSVVRQIHEMASINLDFELMTQILSGRELSETPQMVDDNTLILELKIEAMHNPRIAKVLQSADAQLMKENCRLIKMHYPLLDDVHIEALGETLAVLMEGSLLRNPFRQIRLRSHKNLQHIYLLLLNRIFEDWRDGITGLSNVDTAD</sequence>
<dbReference type="PROSITE" id="PS50977">
    <property type="entry name" value="HTH_TETR_2"/>
    <property type="match status" value="1"/>
</dbReference>
<dbReference type="Pfam" id="PF00440">
    <property type="entry name" value="TetR_N"/>
    <property type="match status" value="1"/>
</dbReference>
<dbReference type="Gene3D" id="1.10.357.10">
    <property type="entry name" value="Tetracycline Repressor, domain 2"/>
    <property type="match status" value="1"/>
</dbReference>
<dbReference type="InterPro" id="IPR009057">
    <property type="entry name" value="Homeodomain-like_sf"/>
</dbReference>
<accession>A0A845SPQ6</accession>
<dbReference type="Proteomes" id="UP000461443">
    <property type="component" value="Unassembled WGS sequence"/>
</dbReference>
<dbReference type="GO" id="GO:0003677">
    <property type="term" value="F:DNA binding"/>
    <property type="evidence" value="ECO:0007669"/>
    <property type="project" value="UniProtKB-UniRule"/>
</dbReference>
<feature type="DNA-binding region" description="H-T-H motif" evidence="2">
    <location>
        <begin position="35"/>
        <end position="54"/>
    </location>
</feature>
<evidence type="ECO:0000313" key="5">
    <source>
        <dbReference type="Proteomes" id="UP000461443"/>
    </source>
</evidence>
<gene>
    <name evidence="4" type="ORF">GRH90_25505</name>
</gene>
<reference evidence="4 5" key="2">
    <citation type="submission" date="2020-02" db="EMBL/GenBank/DDBJ databases">
        <title>The new genus of Enterobacteriales.</title>
        <authorList>
            <person name="Kim I.S."/>
        </authorList>
    </citation>
    <scope>NUCLEOTIDE SEQUENCE [LARGE SCALE GENOMIC DNA]</scope>
    <source>
        <strain evidence="4 5">SAP-6</strain>
    </source>
</reference>
<dbReference type="EMBL" id="WUBS01000035">
    <property type="protein sequence ID" value="NDL66079.1"/>
    <property type="molecule type" value="Genomic_DNA"/>
</dbReference>
<keyword evidence="1 2" id="KW-0238">DNA-binding</keyword>
<evidence type="ECO:0000259" key="3">
    <source>
        <dbReference type="PROSITE" id="PS50977"/>
    </source>
</evidence>
<name>A0A845SPQ6_9GAMM</name>
<evidence type="ECO:0000256" key="1">
    <source>
        <dbReference type="ARBA" id="ARBA00023125"/>
    </source>
</evidence>
<comment type="caution">
    <text evidence="4">The sequence shown here is derived from an EMBL/GenBank/DDBJ whole genome shotgun (WGS) entry which is preliminary data.</text>
</comment>
<dbReference type="InterPro" id="IPR001647">
    <property type="entry name" value="HTH_TetR"/>
</dbReference>
<reference evidence="4 5" key="1">
    <citation type="submission" date="2019-12" db="EMBL/GenBank/DDBJ databases">
        <authorList>
            <person name="Lee S.D."/>
        </authorList>
    </citation>
    <scope>NUCLEOTIDE SEQUENCE [LARGE SCALE GENOMIC DNA]</scope>
    <source>
        <strain evidence="4 5">SAP-6</strain>
    </source>
</reference>